<dbReference type="OrthoDB" id="9777859at2"/>
<accession>A0A3P3ESY5</accession>
<dbReference type="EMBL" id="RQXT01000079">
    <property type="protein sequence ID" value="RRH89367.1"/>
    <property type="molecule type" value="Genomic_DNA"/>
</dbReference>
<dbReference type="Pfam" id="PF01425">
    <property type="entry name" value="Amidase"/>
    <property type="match status" value="1"/>
</dbReference>
<dbReference type="PANTHER" id="PTHR11895">
    <property type="entry name" value="TRANSAMIDASE"/>
    <property type="match status" value="1"/>
</dbReference>
<dbReference type="PANTHER" id="PTHR11895:SF7">
    <property type="entry name" value="GLUTAMYL-TRNA(GLN) AMIDOTRANSFERASE SUBUNIT A, MITOCHONDRIAL"/>
    <property type="match status" value="1"/>
</dbReference>
<dbReference type="SUPFAM" id="SSF75304">
    <property type="entry name" value="Amidase signature (AS) enzymes"/>
    <property type="match status" value="1"/>
</dbReference>
<gene>
    <name evidence="3" type="ORF">EH240_34330</name>
</gene>
<dbReference type="InterPro" id="IPR023631">
    <property type="entry name" value="Amidase_dom"/>
</dbReference>
<evidence type="ECO:0000259" key="2">
    <source>
        <dbReference type="Pfam" id="PF01425"/>
    </source>
</evidence>
<feature type="domain" description="Amidase" evidence="2">
    <location>
        <begin position="32"/>
        <end position="454"/>
    </location>
</feature>
<dbReference type="AlphaFoldDB" id="A0A3P3ESY5"/>
<protein>
    <submittedName>
        <fullName evidence="3">Amidase</fullName>
    </submittedName>
</protein>
<comment type="caution">
    <text evidence="3">The sequence shown here is derived from an EMBL/GenBank/DDBJ whole genome shotgun (WGS) entry which is preliminary data.</text>
</comment>
<comment type="similarity">
    <text evidence="1">Belongs to the amidase family.</text>
</comment>
<name>A0A3P3ESY5_9HYPH</name>
<evidence type="ECO:0000313" key="4">
    <source>
        <dbReference type="Proteomes" id="UP000273786"/>
    </source>
</evidence>
<organism evidence="3 4">
    <name type="scientific">Mesorhizobium tamadayense</name>
    <dbReference type="NCBI Taxonomy" id="425306"/>
    <lineage>
        <taxon>Bacteria</taxon>
        <taxon>Pseudomonadati</taxon>
        <taxon>Pseudomonadota</taxon>
        <taxon>Alphaproteobacteria</taxon>
        <taxon>Hyphomicrobiales</taxon>
        <taxon>Phyllobacteriaceae</taxon>
        <taxon>Mesorhizobium</taxon>
    </lineage>
</organism>
<evidence type="ECO:0000256" key="1">
    <source>
        <dbReference type="ARBA" id="ARBA00009199"/>
    </source>
</evidence>
<dbReference type="InterPro" id="IPR036928">
    <property type="entry name" value="AS_sf"/>
</dbReference>
<dbReference type="GO" id="GO:0003824">
    <property type="term" value="F:catalytic activity"/>
    <property type="evidence" value="ECO:0007669"/>
    <property type="project" value="InterPro"/>
</dbReference>
<dbReference type="Gene3D" id="3.90.1300.10">
    <property type="entry name" value="Amidase signature (AS) domain"/>
    <property type="match status" value="1"/>
</dbReference>
<evidence type="ECO:0000313" key="3">
    <source>
        <dbReference type="EMBL" id="RRH89367.1"/>
    </source>
</evidence>
<dbReference type="InterPro" id="IPR000120">
    <property type="entry name" value="Amidase"/>
</dbReference>
<keyword evidence="4" id="KW-1185">Reference proteome</keyword>
<sequence>MKLHEYAGHDATGLAELVRRREVTTVELIRLARKAHDQINPTINAVIEFYEDAESVSGSDTGPFAGVPFLRKDIGASEAGRLQEQGSRLFNGFRSTVESYFMQRARAGGLRIVGRTTTPELGVGMARMSESLTNGITRNPWQLDRTSGGSSSGSAAAVAAGIVPIAHASDSLGSTRTPAAFCGLVGLNPSRGRISGGPDQQDSGLGLGRYFVVCRSVRDMAAALDVFSGTHPGDPFVIPPPERPYVEELGRPTARLRVGVATSPWGERKVEPEIRAAVERTAKSLEMMGHLVEEMSSPYALADMRTVEAGACVIWMAALDDAARALGRTVDEQTIDPVNLEFYRAAQRLPLSYVAEVFEAQRKVRADVGEAIKGFDILLTPTLPCTALPHSTITTINEGVTIDQFRDASQSLYQFQGVFNITGQPSVSLPLFHDRGGLPIGIQIVARFGDEATLVRVACDLEQAIPWSTRRPPVFAGCG</sequence>
<dbReference type="RefSeq" id="WP_125006804.1">
    <property type="nucleotide sequence ID" value="NZ_RQXT01000079.1"/>
</dbReference>
<reference evidence="3 4" key="1">
    <citation type="submission" date="2018-11" db="EMBL/GenBank/DDBJ databases">
        <title>the genome of Mesorhizobium tamadayense DSM 28320.</title>
        <authorList>
            <person name="Gao J."/>
        </authorList>
    </citation>
    <scope>NUCLEOTIDE SEQUENCE [LARGE SCALE GENOMIC DNA]</scope>
    <source>
        <strain evidence="3 4">DSM 28320</strain>
    </source>
</reference>
<proteinExistence type="inferred from homology"/>
<dbReference type="Proteomes" id="UP000273786">
    <property type="component" value="Unassembled WGS sequence"/>
</dbReference>